<keyword evidence="12" id="KW-0325">Glycoprotein</keyword>
<evidence type="ECO:0000256" key="6">
    <source>
        <dbReference type="ARBA" id="ARBA00022833"/>
    </source>
</evidence>
<evidence type="ECO:0000313" key="25">
    <source>
        <dbReference type="EMBL" id="KAK6170533.1"/>
    </source>
</evidence>
<dbReference type="InterPro" id="IPR001320">
    <property type="entry name" value="Iontro_rcpt_C"/>
</dbReference>
<evidence type="ECO:0000256" key="19">
    <source>
        <dbReference type="PIRSR" id="PIRSR601508-3"/>
    </source>
</evidence>
<keyword evidence="9" id="KW-0406">Ion transport</keyword>
<keyword evidence="14" id="KW-1071">Ligand-gated ion channel</keyword>
<evidence type="ECO:0000256" key="18">
    <source>
        <dbReference type="PIRSR" id="PIRSR601508-2"/>
    </source>
</evidence>
<dbReference type="GO" id="GO:0015276">
    <property type="term" value="F:ligand-gated monoatomic ion channel activity"/>
    <property type="evidence" value="ECO:0007669"/>
    <property type="project" value="InterPro"/>
</dbReference>
<protein>
    <submittedName>
        <fullName evidence="25">Uncharacterized protein</fullName>
    </submittedName>
</protein>
<feature type="binding site" evidence="17">
    <location>
        <position position="508"/>
    </location>
    <ligand>
        <name>L-glutamate</name>
        <dbReference type="ChEBI" id="CHEBI:29985"/>
    </ligand>
</feature>
<dbReference type="AlphaFoldDB" id="A0AAN8P9B6"/>
<keyword evidence="2" id="KW-0813">Transport</keyword>
<keyword evidence="10 21" id="KW-0472">Membrane</keyword>
<evidence type="ECO:0000259" key="23">
    <source>
        <dbReference type="SMART" id="SM00079"/>
    </source>
</evidence>
<dbReference type="SUPFAM" id="SSF53850">
    <property type="entry name" value="Periplasmic binding protein-like II"/>
    <property type="match status" value="1"/>
</dbReference>
<organism evidence="25 26">
    <name type="scientific">Patella caerulea</name>
    <name type="common">Rayed Mediterranean limpet</name>
    <dbReference type="NCBI Taxonomy" id="87958"/>
    <lineage>
        <taxon>Eukaryota</taxon>
        <taxon>Metazoa</taxon>
        <taxon>Spiralia</taxon>
        <taxon>Lophotrochozoa</taxon>
        <taxon>Mollusca</taxon>
        <taxon>Gastropoda</taxon>
        <taxon>Patellogastropoda</taxon>
        <taxon>Patelloidea</taxon>
        <taxon>Patellidae</taxon>
        <taxon>Patella</taxon>
    </lineage>
</organism>
<comment type="caution">
    <text evidence="25">The sequence shown here is derived from an EMBL/GenBank/DDBJ whole genome shotgun (WGS) entry which is preliminary data.</text>
</comment>
<dbReference type="Pfam" id="PF01094">
    <property type="entry name" value="ANF_receptor"/>
    <property type="match status" value="1"/>
</dbReference>
<keyword evidence="15" id="KW-0407">Ion channel</keyword>
<evidence type="ECO:0000256" key="17">
    <source>
        <dbReference type="PIRSR" id="PIRSR601508-1"/>
    </source>
</evidence>
<evidence type="ECO:0000256" key="21">
    <source>
        <dbReference type="SAM" id="Phobius"/>
    </source>
</evidence>
<dbReference type="Gene3D" id="3.40.190.10">
    <property type="entry name" value="Periplasmic binding protein-like II"/>
    <property type="match status" value="3"/>
</dbReference>
<gene>
    <name evidence="25" type="ORF">SNE40_018907</name>
</gene>
<keyword evidence="19" id="KW-1015">Disulfide bond</keyword>
<keyword evidence="4 21" id="KW-0812">Transmembrane</keyword>
<dbReference type="FunFam" id="3.40.190.10:FF:000009">
    <property type="entry name" value="Putative glutamate receptor ionotropic NMDA 2B"/>
    <property type="match status" value="1"/>
</dbReference>
<evidence type="ECO:0000313" key="26">
    <source>
        <dbReference type="Proteomes" id="UP001347796"/>
    </source>
</evidence>
<dbReference type="InterPro" id="IPR028082">
    <property type="entry name" value="Peripla_BP_I"/>
</dbReference>
<feature type="transmembrane region" description="Helical" evidence="21">
    <location>
        <begin position="587"/>
        <end position="605"/>
    </location>
</feature>
<evidence type="ECO:0000259" key="22">
    <source>
        <dbReference type="SMART" id="SM00062"/>
    </source>
</evidence>
<evidence type="ECO:0000256" key="3">
    <source>
        <dbReference type="ARBA" id="ARBA00022475"/>
    </source>
</evidence>
<keyword evidence="13" id="KW-0628">Postsynaptic cell membrane</keyword>
<dbReference type="PANTHER" id="PTHR18966">
    <property type="entry name" value="IONOTROPIC GLUTAMATE RECEPTOR"/>
    <property type="match status" value="1"/>
</dbReference>
<feature type="domain" description="Ionotropic glutamate receptor C-terminal" evidence="23">
    <location>
        <begin position="392"/>
        <end position="784"/>
    </location>
</feature>
<evidence type="ECO:0000256" key="1">
    <source>
        <dbReference type="ARBA" id="ARBA00004651"/>
    </source>
</evidence>
<dbReference type="Pfam" id="PF10613">
    <property type="entry name" value="Lig_chan-Glu_bd"/>
    <property type="match status" value="1"/>
</dbReference>
<feature type="compositionally biased region" description="Basic and acidic residues" evidence="20">
    <location>
        <begin position="911"/>
        <end position="922"/>
    </location>
</feature>
<evidence type="ECO:0000256" key="15">
    <source>
        <dbReference type="ARBA" id="ARBA00023303"/>
    </source>
</evidence>
<keyword evidence="26" id="KW-1185">Reference proteome</keyword>
<evidence type="ECO:0000256" key="11">
    <source>
        <dbReference type="ARBA" id="ARBA00023170"/>
    </source>
</evidence>
<keyword evidence="8" id="KW-0770">Synapse</keyword>
<feature type="transmembrane region" description="Helical" evidence="21">
    <location>
        <begin position="799"/>
        <end position="824"/>
    </location>
</feature>
<dbReference type="Gene3D" id="3.40.50.2300">
    <property type="match status" value="2"/>
</dbReference>
<dbReference type="PRINTS" id="PR00177">
    <property type="entry name" value="NMDARECEPTOR"/>
</dbReference>
<dbReference type="Gene3D" id="1.10.287.70">
    <property type="match status" value="1"/>
</dbReference>
<dbReference type="SUPFAM" id="SSF53822">
    <property type="entry name" value="Periplasmic binding protein-like I"/>
    <property type="match status" value="1"/>
</dbReference>
<dbReference type="SMART" id="SM00062">
    <property type="entry name" value="PBPb"/>
    <property type="match status" value="1"/>
</dbReference>
<dbReference type="InterPro" id="IPR001638">
    <property type="entry name" value="Solute-binding_3/MltF_N"/>
</dbReference>
<proteinExistence type="predicted"/>
<name>A0AAN8P9B6_PATCE</name>
<dbReference type="InterPro" id="IPR015683">
    <property type="entry name" value="Ionotropic_Glu_rcpt"/>
</dbReference>
<dbReference type="InterPro" id="IPR019594">
    <property type="entry name" value="Glu/Gly-bd"/>
</dbReference>
<keyword evidence="7 21" id="KW-1133">Transmembrane helix</keyword>
<evidence type="ECO:0000259" key="24">
    <source>
        <dbReference type="SMART" id="SM00918"/>
    </source>
</evidence>
<evidence type="ECO:0000256" key="8">
    <source>
        <dbReference type="ARBA" id="ARBA00023018"/>
    </source>
</evidence>
<dbReference type="GO" id="GO:0045211">
    <property type="term" value="C:postsynaptic membrane"/>
    <property type="evidence" value="ECO:0007669"/>
    <property type="project" value="UniProtKB-SubCell"/>
</dbReference>
<feature type="binding site" evidence="17">
    <location>
        <position position="678"/>
    </location>
    <ligand>
        <name>L-glutamate</name>
        <dbReference type="ChEBI" id="CHEBI:29985"/>
    </ligand>
</feature>
<evidence type="ECO:0000256" key="10">
    <source>
        <dbReference type="ARBA" id="ARBA00023136"/>
    </source>
</evidence>
<accession>A0AAN8P9B6</accession>
<comment type="subcellular location">
    <subcellularLocation>
        <location evidence="1">Cell membrane</location>
        <topology evidence="1">Multi-pass membrane protein</topology>
    </subcellularLocation>
    <subcellularLocation>
        <location evidence="16">Postsynaptic cell membrane</location>
    </subcellularLocation>
</comment>
<keyword evidence="6" id="KW-0862">Zinc</keyword>
<feature type="compositionally biased region" description="Basic and acidic residues" evidence="20">
    <location>
        <begin position="952"/>
        <end position="964"/>
    </location>
</feature>
<dbReference type="InterPro" id="IPR001828">
    <property type="entry name" value="ANF_lig-bd_rcpt"/>
</dbReference>
<keyword evidence="5" id="KW-0479">Metal-binding</keyword>
<evidence type="ECO:0000256" key="2">
    <source>
        <dbReference type="ARBA" id="ARBA00022448"/>
    </source>
</evidence>
<evidence type="ECO:0000256" key="20">
    <source>
        <dbReference type="SAM" id="MobiDB-lite"/>
    </source>
</evidence>
<feature type="disulfide bond" evidence="19">
    <location>
        <begin position="733"/>
        <end position="786"/>
    </location>
</feature>
<feature type="domain" description="Ionotropic glutamate receptor L-glutamate and glycine-binding" evidence="24">
    <location>
        <begin position="430"/>
        <end position="492"/>
    </location>
</feature>
<evidence type="ECO:0000256" key="9">
    <source>
        <dbReference type="ARBA" id="ARBA00023065"/>
    </source>
</evidence>
<dbReference type="Proteomes" id="UP001347796">
    <property type="component" value="Unassembled WGS sequence"/>
</dbReference>
<dbReference type="GO" id="GO:0038023">
    <property type="term" value="F:signaling receptor activity"/>
    <property type="evidence" value="ECO:0007669"/>
    <property type="project" value="InterPro"/>
</dbReference>
<evidence type="ECO:0000256" key="13">
    <source>
        <dbReference type="ARBA" id="ARBA00023257"/>
    </source>
</evidence>
<feature type="domain" description="Solute-binding protein family 3/N-terminal" evidence="22">
    <location>
        <begin position="440"/>
        <end position="785"/>
    </location>
</feature>
<evidence type="ECO:0000256" key="5">
    <source>
        <dbReference type="ARBA" id="ARBA00022723"/>
    </source>
</evidence>
<feature type="transmembrane region" description="Helical" evidence="21">
    <location>
        <begin position="617"/>
        <end position="642"/>
    </location>
</feature>
<sequence>MATLFSPSAARKRFGEYRNVYRVFRPGIKLTWLERDSPNEILEAVCDQSTPSNPITVFHINNPYVFPQRAAANTYIKQLFQVLGLPMISWDTDFAGALEPQHDSRILQIAPSLYHQSHVMLGLLKRYNWTDFSIITTTDPGYEEFVNAIRTQVKETENIPRFAPSGVPNFRFKLLSKIIISDATNTTNTREDLRKLFDTDTRIILLHSNSRGSKEIIDLAVELGLTGKEYMWIITSSAIARGRSYAYRGFPFGLFAVSYERELKAMQDSLVRAVNIWMEGLKLMARQRLTATANLSPGFTCNDSNHLYWKDGKTVYRYLKDVIIRGTDPVKFTDNGVLKYTEFKILNVQRKGPIHRDFVEVGKWTSVGIEMQDITWPGEAAGPPKGKPEKYHLRVVTWKEEPYVMYRNQNSDGLCDTGTVPCRVYPRDEDTNIRTGNTTVIKCCAGLSIDLLKSLAQQLDFDYELFEMPDGQFGSEDNRTGEWNGVIGGLQSKQADMAITSLKITPERSEAVDFSVPFLETGITIIVALREGAISPTAFLEPYDYPAWCLILLFSVHATGTSIFIYEWLSPYGLNQGGKSPLREHKFSLFRSFWLIWAMLFSAAVSTDTPRGVSSRFLANIWALFALVFLASYTANLAAFMITKEEYYDLSGIQDWRLRTPYATKPPFKFATLPNDTTEINMLKNHRTMAEYMKRFNKPTVKQAIIALKKQEIQAFIYDATVLQYYVGKDDGCRLRAVGKWYAMSGYGVGFPKGSPWVEKVNEAMLDLQDSGEIERLKKFWLAGVCHKKQKKEMSSQTLGILNFTSAFILLGGGMFLGAVLLILEHLYFRFGRKTIRKWDKCGCCSLVSLSMGKSLNFEQSVMEAIDLHKRHKCKDPICETQLWKVRHELDLALLKISNLQNQIARRNAEDSNEVWKYDPESTRQQNGLPRHRNKGDRKSNHSDNLQSDPLTGKEAEAQLEKENIGSASGTQSEDDDIGEGEGRMGKNRRHDGNYYMGVGKGMDIESVIY</sequence>
<feature type="binding site" evidence="17">
    <location>
        <position position="719"/>
    </location>
    <ligand>
        <name>L-glutamate</name>
        <dbReference type="ChEBI" id="CHEBI:29985"/>
    </ligand>
</feature>
<dbReference type="SMART" id="SM00918">
    <property type="entry name" value="Lig_chan-Glu_bd"/>
    <property type="match status" value="1"/>
</dbReference>
<evidence type="ECO:0000256" key="14">
    <source>
        <dbReference type="ARBA" id="ARBA00023286"/>
    </source>
</evidence>
<keyword evidence="11" id="KW-0675">Receptor</keyword>
<feature type="region of interest" description="Disordered" evidence="20">
    <location>
        <begin position="911"/>
        <end position="1001"/>
    </location>
</feature>
<dbReference type="Pfam" id="PF00060">
    <property type="entry name" value="Lig_chan"/>
    <property type="match status" value="1"/>
</dbReference>
<dbReference type="InterPro" id="IPR001508">
    <property type="entry name" value="Iono_Glu_rcpt_met"/>
</dbReference>
<evidence type="ECO:0000256" key="12">
    <source>
        <dbReference type="ARBA" id="ARBA00023180"/>
    </source>
</evidence>
<evidence type="ECO:0000256" key="16">
    <source>
        <dbReference type="ARBA" id="ARBA00034100"/>
    </source>
</evidence>
<feature type="transmembrane region" description="Helical" evidence="21">
    <location>
        <begin position="545"/>
        <end position="566"/>
    </location>
</feature>
<dbReference type="SMART" id="SM00079">
    <property type="entry name" value="PBPe"/>
    <property type="match status" value="1"/>
</dbReference>
<feature type="site" description="Crucial to convey clamshell closure to channel opening" evidence="18">
    <location>
        <position position="650"/>
    </location>
</feature>
<dbReference type="EMBL" id="JAZGQO010000014">
    <property type="protein sequence ID" value="KAK6170533.1"/>
    <property type="molecule type" value="Genomic_DNA"/>
</dbReference>
<dbReference type="GO" id="GO:0046872">
    <property type="term" value="F:metal ion binding"/>
    <property type="evidence" value="ECO:0007669"/>
    <property type="project" value="UniProtKB-KW"/>
</dbReference>
<reference evidence="25 26" key="1">
    <citation type="submission" date="2024-01" db="EMBL/GenBank/DDBJ databases">
        <title>The genome of the rayed Mediterranean limpet Patella caerulea (Linnaeus, 1758).</title>
        <authorList>
            <person name="Anh-Thu Weber A."/>
            <person name="Halstead-Nussloch G."/>
        </authorList>
    </citation>
    <scope>NUCLEOTIDE SEQUENCE [LARGE SCALE GENOMIC DNA]</scope>
    <source>
        <strain evidence="25">AATW-2023a</strain>
        <tissue evidence="25">Whole specimen</tissue>
    </source>
</reference>
<evidence type="ECO:0000256" key="4">
    <source>
        <dbReference type="ARBA" id="ARBA00022692"/>
    </source>
</evidence>
<keyword evidence="3" id="KW-1003">Cell membrane</keyword>
<evidence type="ECO:0000256" key="7">
    <source>
        <dbReference type="ARBA" id="ARBA00022989"/>
    </source>
</evidence>